<proteinExistence type="predicted"/>
<comment type="caution">
    <text evidence="4">The sequence shown here is derived from an EMBL/GenBank/DDBJ whole genome shotgun (WGS) entry which is preliminary data.</text>
</comment>
<dbReference type="RefSeq" id="WP_155610203.1">
    <property type="nucleotide sequence ID" value="NZ_WNZW01000002.1"/>
</dbReference>
<keyword evidence="3" id="KW-0472">Membrane</keyword>
<evidence type="ECO:0008006" key="6">
    <source>
        <dbReference type="Google" id="ProtNLM"/>
    </source>
</evidence>
<dbReference type="OrthoDB" id="2665883at2"/>
<protein>
    <recommendedName>
        <fullName evidence="6">SpoIIIAH-like family protein</fullName>
    </recommendedName>
</protein>
<dbReference type="InterPro" id="IPR038503">
    <property type="entry name" value="SpoIIIAH_sf"/>
</dbReference>
<dbReference type="Pfam" id="PF12685">
    <property type="entry name" value="SpoIIIAH"/>
    <property type="match status" value="1"/>
</dbReference>
<keyword evidence="3" id="KW-0812">Transmembrane</keyword>
<sequence>MKSKRQTIWLVSMLSLMVILSAYYLFTEDTGMNKPKTTDGKQVTMMEQAADDEAIVEGSALSDDDIIVSEVTAGDEAAKEALDGKDEAAQDHEGTDASQSMEANNGEAADKAKTDQPKPADKDTSSESAKDEDVLKKLESEGILSRDSLTAYQMDRAEQNMKKQEQLMQTVNDDKKTLDEAVMAQQQLSALEEKEAKIMDIEERLQQQYANAVVAEDNDSYRVVVISEKLQVKDAVSIVDMVIKELGVSQDKVKVQYVSQ</sequence>
<dbReference type="Gene3D" id="1.10.287.4300">
    <property type="entry name" value="Stage III sporulation protein AH-like"/>
    <property type="match status" value="1"/>
</dbReference>
<dbReference type="InterPro" id="IPR024232">
    <property type="entry name" value="SpoIIIAH"/>
</dbReference>
<feature type="compositionally biased region" description="Basic and acidic residues" evidence="2">
    <location>
        <begin position="82"/>
        <end position="95"/>
    </location>
</feature>
<evidence type="ECO:0000313" key="5">
    <source>
        <dbReference type="Proteomes" id="UP000447876"/>
    </source>
</evidence>
<feature type="coiled-coil region" evidence="1">
    <location>
        <begin position="154"/>
        <end position="218"/>
    </location>
</feature>
<evidence type="ECO:0000256" key="3">
    <source>
        <dbReference type="SAM" id="Phobius"/>
    </source>
</evidence>
<accession>A0A7X2Z0W2</accession>
<feature type="region of interest" description="Disordered" evidence="2">
    <location>
        <begin position="82"/>
        <end position="139"/>
    </location>
</feature>
<gene>
    <name evidence="4" type="ORF">GNP95_07225</name>
</gene>
<organism evidence="4 5">
    <name type="scientific">Paenibacillus woosongensis</name>
    <dbReference type="NCBI Taxonomy" id="307580"/>
    <lineage>
        <taxon>Bacteria</taxon>
        <taxon>Bacillati</taxon>
        <taxon>Bacillota</taxon>
        <taxon>Bacilli</taxon>
        <taxon>Bacillales</taxon>
        <taxon>Paenibacillaceae</taxon>
        <taxon>Paenibacillus</taxon>
    </lineage>
</organism>
<keyword evidence="1" id="KW-0175">Coiled coil</keyword>
<keyword evidence="3" id="KW-1133">Transmembrane helix</keyword>
<feature type="compositionally biased region" description="Basic and acidic residues" evidence="2">
    <location>
        <begin position="108"/>
        <end position="139"/>
    </location>
</feature>
<evidence type="ECO:0000313" key="4">
    <source>
        <dbReference type="EMBL" id="MUG44786.1"/>
    </source>
</evidence>
<feature type="transmembrane region" description="Helical" evidence="3">
    <location>
        <begin position="7"/>
        <end position="26"/>
    </location>
</feature>
<evidence type="ECO:0000256" key="1">
    <source>
        <dbReference type="SAM" id="Coils"/>
    </source>
</evidence>
<dbReference type="Proteomes" id="UP000447876">
    <property type="component" value="Unassembled WGS sequence"/>
</dbReference>
<name>A0A7X2Z0W2_9BACL</name>
<dbReference type="AlphaFoldDB" id="A0A7X2Z0W2"/>
<reference evidence="4 5" key="1">
    <citation type="submission" date="2019-11" db="EMBL/GenBank/DDBJ databases">
        <title>Draft genome sequences of five Paenibacillus species of dairy origin.</title>
        <authorList>
            <person name="Olajide A.M."/>
            <person name="Chen S."/>
            <person name="Lapointe G."/>
        </authorList>
    </citation>
    <scope>NUCLEOTIDE SEQUENCE [LARGE SCALE GENOMIC DNA]</scope>
    <source>
        <strain evidence="4 5">12CR55</strain>
    </source>
</reference>
<evidence type="ECO:0000256" key="2">
    <source>
        <dbReference type="SAM" id="MobiDB-lite"/>
    </source>
</evidence>
<dbReference type="EMBL" id="WNZW01000002">
    <property type="protein sequence ID" value="MUG44786.1"/>
    <property type="molecule type" value="Genomic_DNA"/>
</dbReference>